<dbReference type="CDD" id="cd00093">
    <property type="entry name" value="HTH_XRE"/>
    <property type="match status" value="1"/>
</dbReference>
<evidence type="ECO:0008006" key="4">
    <source>
        <dbReference type="Google" id="ProtNLM"/>
    </source>
</evidence>
<dbReference type="Gene3D" id="1.10.260.40">
    <property type="entry name" value="lambda repressor-like DNA-binding domains"/>
    <property type="match status" value="1"/>
</dbReference>
<dbReference type="InterPro" id="IPR010982">
    <property type="entry name" value="Lambda_DNA-bd_dom_sf"/>
</dbReference>
<protein>
    <recommendedName>
        <fullName evidence="4">HTH cro/C1-type domain-containing protein</fullName>
    </recommendedName>
</protein>
<evidence type="ECO:0000256" key="1">
    <source>
        <dbReference type="SAM" id="MobiDB-lite"/>
    </source>
</evidence>
<organism evidence="2 3">
    <name type="scientific">Actinocorallia libanotica</name>
    <dbReference type="NCBI Taxonomy" id="46162"/>
    <lineage>
        <taxon>Bacteria</taxon>
        <taxon>Bacillati</taxon>
        <taxon>Actinomycetota</taxon>
        <taxon>Actinomycetes</taxon>
        <taxon>Streptosporangiales</taxon>
        <taxon>Thermomonosporaceae</taxon>
        <taxon>Actinocorallia</taxon>
    </lineage>
</organism>
<evidence type="ECO:0000313" key="3">
    <source>
        <dbReference type="Proteomes" id="UP001500665"/>
    </source>
</evidence>
<name>A0ABN1RRW0_9ACTN</name>
<gene>
    <name evidence="2" type="ORF">GCM10009550_56570</name>
</gene>
<evidence type="ECO:0000313" key="2">
    <source>
        <dbReference type="EMBL" id="GAA0962454.1"/>
    </source>
</evidence>
<proteinExistence type="predicted"/>
<dbReference type="SUPFAM" id="SSF47413">
    <property type="entry name" value="lambda repressor-like DNA-binding domains"/>
    <property type="match status" value="1"/>
</dbReference>
<dbReference type="EMBL" id="BAAAHH010000027">
    <property type="protein sequence ID" value="GAA0962454.1"/>
    <property type="molecule type" value="Genomic_DNA"/>
</dbReference>
<keyword evidence="3" id="KW-1185">Reference proteome</keyword>
<reference evidence="2 3" key="1">
    <citation type="journal article" date="2019" name="Int. J. Syst. Evol. Microbiol.">
        <title>The Global Catalogue of Microorganisms (GCM) 10K type strain sequencing project: providing services to taxonomists for standard genome sequencing and annotation.</title>
        <authorList>
            <consortium name="The Broad Institute Genomics Platform"/>
            <consortium name="The Broad Institute Genome Sequencing Center for Infectious Disease"/>
            <person name="Wu L."/>
            <person name="Ma J."/>
        </authorList>
    </citation>
    <scope>NUCLEOTIDE SEQUENCE [LARGE SCALE GENOMIC DNA]</scope>
    <source>
        <strain evidence="2 3">JCM 10696</strain>
    </source>
</reference>
<dbReference type="InterPro" id="IPR001387">
    <property type="entry name" value="Cro/C1-type_HTH"/>
</dbReference>
<dbReference type="Proteomes" id="UP001500665">
    <property type="component" value="Unassembled WGS sequence"/>
</dbReference>
<sequence length="131" mass="14454">MHAMSENSGAMMRSHREARGWSRADLARRLADAADEPTRRRLPAVSSLVAMIKQWESGRHTPSARYRVLCSLAFDLTEHDLFPIARPTPLPLPVGRAPASVRRMVGGDRLTRRFRSSGPGGPCGPGRLVLE</sequence>
<accession>A0ABN1RRW0</accession>
<feature type="region of interest" description="Disordered" evidence="1">
    <location>
        <begin position="110"/>
        <end position="131"/>
    </location>
</feature>
<comment type="caution">
    <text evidence="2">The sequence shown here is derived from an EMBL/GenBank/DDBJ whole genome shotgun (WGS) entry which is preliminary data.</text>
</comment>